<evidence type="ECO:0000256" key="9">
    <source>
        <dbReference type="ARBA" id="ARBA00022960"/>
    </source>
</evidence>
<evidence type="ECO:0000259" key="17">
    <source>
        <dbReference type="SMART" id="SM00936"/>
    </source>
</evidence>
<organism evidence="18 19">
    <name type="scientific">Spartinivicinus marinus</name>
    <dbReference type="NCBI Taxonomy" id="2994442"/>
    <lineage>
        <taxon>Bacteria</taxon>
        <taxon>Pseudomonadati</taxon>
        <taxon>Pseudomonadota</taxon>
        <taxon>Gammaproteobacteria</taxon>
        <taxon>Oceanospirillales</taxon>
        <taxon>Zooshikellaceae</taxon>
        <taxon>Spartinivicinus</taxon>
    </lineage>
</organism>
<keyword evidence="11" id="KW-0961">Cell wall biogenesis/degradation</keyword>
<dbReference type="UniPathway" id="UPA00219"/>
<evidence type="ECO:0000256" key="11">
    <source>
        <dbReference type="ARBA" id="ARBA00023316"/>
    </source>
</evidence>
<dbReference type="EMBL" id="JACCKB010000031">
    <property type="protein sequence ID" value="NYZ67911.1"/>
    <property type="molecule type" value="Genomic_DNA"/>
</dbReference>
<sequence>MKYFKFFSVKLTSFVLLISLLGANQALAVIPSPPKLAAKSYLLIDADTGEVLVEENADEKLPPASLTKMMTAYIAEAEIASGNLQLNETVTVSEKAWQMKGSLMFIEVGEQVSIENLLKGIIIVSGNDASVAMAEHIAGSEESFADVMNATAAKLGMANTHFVNATGWPAENHYTTARDLAKLAKAIVYDYPERYGVYSEKYFQYGVDKRTGKPLKRQANRNALLWRDSAVDGLKTGYTKEAGYCLVTSAKKENQRLISVVMGTKSSKARAAESQKLLTYGFRFFENVKVKSAGASLEKVSVWKGDANRVSVGVAEDLVVTIPRGESKALKAEMEVNAVIEAPLEQGQPLGAVKISLNDQLIREVPLVALESVAEAGFFKKLWDQLRLFFFQLFTD</sequence>
<evidence type="ECO:0000313" key="18">
    <source>
        <dbReference type="EMBL" id="NYZ67911.1"/>
    </source>
</evidence>
<dbReference type="InterPro" id="IPR015956">
    <property type="entry name" value="Peniciliin-bd_prot_C_sf"/>
</dbReference>
<dbReference type="EC" id="3.4.16.4" evidence="4"/>
<keyword evidence="6" id="KW-0645">Protease</keyword>
<dbReference type="InterPro" id="IPR001967">
    <property type="entry name" value="Peptidase_S11_N"/>
</dbReference>
<evidence type="ECO:0000256" key="14">
    <source>
        <dbReference type="PIRSR" id="PIRSR618044-2"/>
    </source>
</evidence>
<dbReference type="PANTHER" id="PTHR21581">
    <property type="entry name" value="D-ALANYL-D-ALANINE CARBOXYPEPTIDASE"/>
    <property type="match status" value="1"/>
</dbReference>
<dbReference type="SMART" id="SM00936">
    <property type="entry name" value="PBP5_C"/>
    <property type="match status" value="1"/>
</dbReference>
<dbReference type="PRINTS" id="PR00725">
    <property type="entry name" value="DADACBPTASE1"/>
</dbReference>
<evidence type="ECO:0000313" key="19">
    <source>
        <dbReference type="Proteomes" id="UP000569732"/>
    </source>
</evidence>
<evidence type="ECO:0000256" key="3">
    <source>
        <dbReference type="ARBA" id="ARBA00007164"/>
    </source>
</evidence>
<feature type="active site" evidence="13">
    <location>
        <position position="125"/>
    </location>
</feature>
<dbReference type="PANTHER" id="PTHR21581:SF6">
    <property type="entry name" value="TRAFFICKING PROTEIN PARTICLE COMPLEX SUBUNIT 12"/>
    <property type="match status" value="1"/>
</dbReference>
<keyword evidence="7 16" id="KW-0732">Signal</keyword>
<dbReference type="Gene3D" id="3.40.710.10">
    <property type="entry name" value="DD-peptidase/beta-lactamase superfamily"/>
    <property type="match status" value="1"/>
</dbReference>
<evidence type="ECO:0000256" key="7">
    <source>
        <dbReference type="ARBA" id="ARBA00022729"/>
    </source>
</evidence>
<comment type="catalytic activity">
    <reaction evidence="12">
        <text>Preferential cleavage: (Ac)2-L-Lys-D-Ala-|-D-Ala. Also transpeptidation of peptidyl-alanyl moieties that are N-acyl substituents of D-alanine.</text>
        <dbReference type="EC" id="3.4.16.4"/>
    </reaction>
</comment>
<accession>A0A853IDA5</accession>
<evidence type="ECO:0000256" key="16">
    <source>
        <dbReference type="SAM" id="SignalP"/>
    </source>
</evidence>
<evidence type="ECO:0000256" key="13">
    <source>
        <dbReference type="PIRSR" id="PIRSR618044-1"/>
    </source>
</evidence>
<dbReference type="Pfam" id="PF00768">
    <property type="entry name" value="Peptidase_S11"/>
    <property type="match status" value="1"/>
</dbReference>
<evidence type="ECO:0000256" key="6">
    <source>
        <dbReference type="ARBA" id="ARBA00022670"/>
    </source>
</evidence>
<dbReference type="InterPro" id="IPR012338">
    <property type="entry name" value="Beta-lactam/transpept-like"/>
</dbReference>
<dbReference type="Gene3D" id="2.60.410.10">
    <property type="entry name" value="D-Ala-D-Ala carboxypeptidase, C-terminal domain"/>
    <property type="match status" value="1"/>
</dbReference>
<dbReference type="InterPro" id="IPR012907">
    <property type="entry name" value="Peptidase_S11_C"/>
</dbReference>
<evidence type="ECO:0000256" key="8">
    <source>
        <dbReference type="ARBA" id="ARBA00022801"/>
    </source>
</evidence>
<dbReference type="GO" id="GO:0009252">
    <property type="term" value="P:peptidoglycan biosynthetic process"/>
    <property type="evidence" value="ECO:0007669"/>
    <property type="project" value="UniProtKB-UniPathway"/>
</dbReference>
<reference evidence="18 19" key="1">
    <citation type="submission" date="2020-07" db="EMBL/GenBank/DDBJ databases">
        <title>Endozoicomonas sp. nov., isolated from sediment.</title>
        <authorList>
            <person name="Gu T."/>
        </authorList>
    </citation>
    <scope>NUCLEOTIDE SEQUENCE [LARGE SCALE GENOMIC DNA]</scope>
    <source>
        <strain evidence="18 19">SM1973</strain>
    </source>
</reference>
<dbReference type="InterPro" id="IPR037167">
    <property type="entry name" value="Peptidase_S11_C_sf"/>
</dbReference>
<evidence type="ECO:0000256" key="15">
    <source>
        <dbReference type="RuleBase" id="RU004016"/>
    </source>
</evidence>
<comment type="function">
    <text evidence="1">Removes C-terminal D-alanyl residues from sugar-peptide cell wall precursors.</text>
</comment>
<feature type="domain" description="Peptidase S11 D-Ala-D-Ala carboxypeptidase A C-terminal" evidence="17">
    <location>
        <begin position="285"/>
        <end position="375"/>
    </location>
</feature>
<evidence type="ECO:0000256" key="10">
    <source>
        <dbReference type="ARBA" id="ARBA00022984"/>
    </source>
</evidence>
<feature type="active site" description="Proton acceptor" evidence="13">
    <location>
        <position position="68"/>
    </location>
</feature>
<keyword evidence="10" id="KW-0573">Peptidoglycan synthesis</keyword>
<dbReference type="InterPro" id="IPR018044">
    <property type="entry name" value="Peptidase_S11"/>
</dbReference>
<feature type="active site" description="Acyl-ester intermediate" evidence="13">
    <location>
        <position position="65"/>
    </location>
</feature>
<evidence type="ECO:0000256" key="4">
    <source>
        <dbReference type="ARBA" id="ARBA00012448"/>
    </source>
</evidence>
<dbReference type="GO" id="GO:0008360">
    <property type="term" value="P:regulation of cell shape"/>
    <property type="evidence" value="ECO:0007669"/>
    <property type="project" value="UniProtKB-KW"/>
</dbReference>
<dbReference type="SUPFAM" id="SSF69189">
    <property type="entry name" value="Penicillin-binding protein associated domain"/>
    <property type="match status" value="1"/>
</dbReference>
<evidence type="ECO:0000256" key="1">
    <source>
        <dbReference type="ARBA" id="ARBA00003217"/>
    </source>
</evidence>
<evidence type="ECO:0000256" key="5">
    <source>
        <dbReference type="ARBA" id="ARBA00022645"/>
    </source>
</evidence>
<keyword evidence="19" id="KW-1185">Reference proteome</keyword>
<dbReference type="Proteomes" id="UP000569732">
    <property type="component" value="Unassembled WGS sequence"/>
</dbReference>
<protein>
    <recommendedName>
        <fullName evidence="4">serine-type D-Ala-D-Ala carboxypeptidase</fullName>
        <ecNumber evidence="4">3.4.16.4</ecNumber>
    </recommendedName>
</protein>
<gene>
    <name evidence="18" type="ORF">H0A36_17995</name>
</gene>
<dbReference type="Pfam" id="PF07943">
    <property type="entry name" value="PBP5_C"/>
    <property type="match status" value="1"/>
</dbReference>
<evidence type="ECO:0000256" key="12">
    <source>
        <dbReference type="ARBA" id="ARBA00034000"/>
    </source>
</evidence>
<comment type="similarity">
    <text evidence="3 15">Belongs to the peptidase S11 family.</text>
</comment>
<name>A0A853IDA5_9GAMM</name>
<keyword evidence="8" id="KW-0378">Hydrolase</keyword>
<dbReference type="GO" id="GO:0009002">
    <property type="term" value="F:serine-type D-Ala-D-Ala carboxypeptidase activity"/>
    <property type="evidence" value="ECO:0007669"/>
    <property type="project" value="UniProtKB-EC"/>
</dbReference>
<keyword evidence="5 18" id="KW-0121">Carboxypeptidase</keyword>
<keyword evidence="9" id="KW-0133">Cell shape</keyword>
<dbReference type="AlphaFoldDB" id="A0A853IDA5"/>
<feature type="binding site" evidence="14">
    <location>
        <position position="235"/>
    </location>
    <ligand>
        <name>substrate</name>
    </ligand>
</feature>
<feature type="signal peptide" evidence="16">
    <location>
        <begin position="1"/>
        <end position="28"/>
    </location>
</feature>
<comment type="caution">
    <text evidence="18">The sequence shown here is derived from an EMBL/GenBank/DDBJ whole genome shotgun (WGS) entry which is preliminary data.</text>
</comment>
<proteinExistence type="inferred from homology"/>
<comment type="pathway">
    <text evidence="2">Cell wall biogenesis; peptidoglycan biosynthesis.</text>
</comment>
<dbReference type="GO" id="GO:0071555">
    <property type="term" value="P:cell wall organization"/>
    <property type="evidence" value="ECO:0007669"/>
    <property type="project" value="UniProtKB-KW"/>
</dbReference>
<dbReference type="GO" id="GO:0006508">
    <property type="term" value="P:proteolysis"/>
    <property type="evidence" value="ECO:0007669"/>
    <property type="project" value="UniProtKB-KW"/>
</dbReference>
<evidence type="ECO:0000256" key="2">
    <source>
        <dbReference type="ARBA" id="ARBA00004752"/>
    </source>
</evidence>
<feature type="chain" id="PRO_5032442008" description="serine-type D-Ala-D-Ala carboxypeptidase" evidence="16">
    <location>
        <begin position="29"/>
        <end position="396"/>
    </location>
</feature>
<dbReference type="SUPFAM" id="SSF56601">
    <property type="entry name" value="beta-lactamase/transpeptidase-like"/>
    <property type="match status" value="1"/>
</dbReference>